<evidence type="ECO:0000256" key="9">
    <source>
        <dbReference type="ARBA" id="ARBA00022618"/>
    </source>
</evidence>
<evidence type="ECO:0000256" key="16">
    <source>
        <dbReference type="ARBA" id="ARBA00081485"/>
    </source>
</evidence>
<feature type="non-terminal residue" evidence="20">
    <location>
        <position position="1439"/>
    </location>
</feature>
<feature type="domain" description="Condensin complex subunit 1 C-terminal" evidence="18">
    <location>
        <begin position="1096"/>
        <end position="1269"/>
    </location>
</feature>
<dbReference type="GO" id="GO:0042393">
    <property type="term" value="F:histone binding"/>
    <property type="evidence" value="ECO:0007669"/>
    <property type="project" value="TreeGrafter"/>
</dbReference>
<evidence type="ECO:0000256" key="11">
    <source>
        <dbReference type="ARBA" id="ARBA00023067"/>
    </source>
</evidence>
<evidence type="ECO:0000256" key="1">
    <source>
        <dbReference type="ARBA" id="ARBA00004123"/>
    </source>
</evidence>
<keyword evidence="12" id="KW-0539">Nucleus</keyword>
<dbReference type="FunFam" id="1.25.10.10:FF:000695">
    <property type="entry name" value="Condensin complex subunit 1"/>
    <property type="match status" value="1"/>
</dbReference>
<evidence type="ECO:0000256" key="12">
    <source>
        <dbReference type="ARBA" id="ARBA00023242"/>
    </source>
</evidence>
<dbReference type="GO" id="GO:0000796">
    <property type="term" value="C:condensin complex"/>
    <property type="evidence" value="ECO:0007669"/>
    <property type="project" value="TreeGrafter"/>
</dbReference>
<feature type="domain" description="Condensin complex subunit 1 N-terminal" evidence="19">
    <location>
        <begin position="104"/>
        <end position="267"/>
    </location>
</feature>
<dbReference type="PANTHER" id="PTHR14222">
    <property type="entry name" value="CONDENSIN"/>
    <property type="match status" value="1"/>
</dbReference>
<evidence type="ECO:0000256" key="7">
    <source>
        <dbReference type="ARBA" id="ARBA00022490"/>
    </source>
</evidence>
<keyword evidence="8" id="KW-0597">Phosphoprotein</keyword>
<comment type="similarity">
    <text evidence="4">Belongs to the CND1 (condensin subunit 1) family.</text>
</comment>
<feature type="non-terminal residue" evidence="20">
    <location>
        <position position="1"/>
    </location>
</feature>
<evidence type="ECO:0000256" key="13">
    <source>
        <dbReference type="ARBA" id="ARBA00023306"/>
    </source>
</evidence>
<feature type="compositionally biased region" description="Acidic residues" evidence="17">
    <location>
        <begin position="1408"/>
        <end position="1422"/>
    </location>
</feature>
<organism evidence="20 21">
    <name type="scientific">Urocolius indicus</name>
    <name type="common">Red-faced mousebird</name>
    <name type="synonym">Colius indicus</name>
    <dbReference type="NCBI Taxonomy" id="458196"/>
    <lineage>
        <taxon>Eukaryota</taxon>
        <taxon>Metazoa</taxon>
        <taxon>Chordata</taxon>
        <taxon>Craniata</taxon>
        <taxon>Vertebrata</taxon>
        <taxon>Euteleostomi</taxon>
        <taxon>Archelosauria</taxon>
        <taxon>Archosauria</taxon>
        <taxon>Dinosauria</taxon>
        <taxon>Saurischia</taxon>
        <taxon>Theropoda</taxon>
        <taxon>Coelurosauria</taxon>
        <taxon>Aves</taxon>
        <taxon>Neognathae</taxon>
        <taxon>Neoaves</taxon>
        <taxon>Telluraves</taxon>
        <taxon>Coraciimorphae</taxon>
        <taxon>Coliiformes</taxon>
        <taxon>Coliidae</taxon>
        <taxon>Urocolius</taxon>
    </lineage>
</organism>
<evidence type="ECO:0000256" key="15">
    <source>
        <dbReference type="ARBA" id="ARBA00080470"/>
    </source>
</evidence>
<comment type="caution">
    <text evidence="20">The sequence shown here is derived from an EMBL/GenBank/DDBJ whole genome shotgun (WGS) entry which is preliminary data.</text>
</comment>
<dbReference type="PIRSF" id="PIRSF017127">
    <property type="entry name" value="Condensin_D2"/>
    <property type="match status" value="1"/>
</dbReference>
<dbReference type="GO" id="GO:0005634">
    <property type="term" value="C:nucleus"/>
    <property type="evidence" value="ECO:0007669"/>
    <property type="project" value="UniProtKB-SubCell"/>
</dbReference>
<evidence type="ECO:0000259" key="18">
    <source>
        <dbReference type="Pfam" id="PF12717"/>
    </source>
</evidence>
<dbReference type="PANTHER" id="PTHR14222:SF2">
    <property type="entry name" value="CONDENSIN COMPLEX SUBUNIT 1"/>
    <property type="match status" value="1"/>
</dbReference>
<evidence type="ECO:0000256" key="8">
    <source>
        <dbReference type="ARBA" id="ARBA00022553"/>
    </source>
</evidence>
<feature type="compositionally biased region" description="Polar residues" evidence="17">
    <location>
        <begin position="1364"/>
        <end position="1373"/>
    </location>
</feature>
<feature type="compositionally biased region" description="Basic residues" evidence="17">
    <location>
        <begin position="1383"/>
        <end position="1396"/>
    </location>
</feature>
<dbReference type="InterPro" id="IPR011989">
    <property type="entry name" value="ARM-like"/>
</dbReference>
<evidence type="ECO:0000256" key="3">
    <source>
        <dbReference type="ARBA" id="ARBA00004496"/>
    </source>
</evidence>
<accession>A0A852KA65</accession>
<evidence type="ECO:0000256" key="10">
    <source>
        <dbReference type="ARBA" id="ARBA00022776"/>
    </source>
</evidence>
<keyword evidence="10" id="KW-0498">Mitosis</keyword>
<gene>
    <name evidence="20" type="primary">Ncapd2</name>
    <name evidence="20" type="ORF">UROIND_R01645</name>
</gene>
<evidence type="ECO:0000256" key="4">
    <source>
        <dbReference type="ARBA" id="ARBA00009606"/>
    </source>
</evidence>
<keyword evidence="6" id="KW-0158">Chromosome</keyword>
<dbReference type="Pfam" id="PF12717">
    <property type="entry name" value="Cnd1"/>
    <property type="match status" value="1"/>
</dbReference>
<keyword evidence="9" id="KW-0132">Cell division</keyword>
<feature type="region of interest" description="Disordered" evidence="17">
    <location>
        <begin position="1332"/>
        <end position="1439"/>
    </location>
</feature>
<proteinExistence type="inferred from homology"/>
<dbReference type="InterPro" id="IPR024324">
    <property type="entry name" value="Condensin_cplx_su1_N"/>
</dbReference>
<dbReference type="GO" id="GO:0005737">
    <property type="term" value="C:cytoplasm"/>
    <property type="evidence" value="ECO:0007669"/>
    <property type="project" value="UniProtKB-SubCell"/>
</dbReference>
<dbReference type="GO" id="GO:0010032">
    <property type="term" value="P:meiotic chromosome condensation"/>
    <property type="evidence" value="ECO:0007669"/>
    <property type="project" value="TreeGrafter"/>
</dbReference>
<dbReference type="OrthoDB" id="436262at2759"/>
<evidence type="ECO:0000256" key="17">
    <source>
        <dbReference type="SAM" id="MobiDB-lite"/>
    </source>
</evidence>
<name>A0A852KA65_UROIN</name>
<evidence type="ECO:0000256" key="5">
    <source>
        <dbReference type="ARBA" id="ARBA00016064"/>
    </source>
</evidence>
<evidence type="ECO:0000313" key="21">
    <source>
        <dbReference type="Proteomes" id="UP000654395"/>
    </source>
</evidence>
<evidence type="ECO:0000256" key="2">
    <source>
        <dbReference type="ARBA" id="ARBA00004286"/>
    </source>
</evidence>
<dbReference type="GO" id="GO:0051301">
    <property type="term" value="P:cell division"/>
    <property type="evidence" value="ECO:0007669"/>
    <property type="project" value="UniProtKB-KW"/>
</dbReference>
<dbReference type="InterPro" id="IPR007673">
    <property type="entry name" value="Condensin_cplx_su1"/>
</dbReference>
<dbReference type="Pfam" id="PF12922">
    <property type="entry name" value="Cnd1_N"/>
    <property type="match status" value="1"/>
</dbReference>
<dbReference type="InterPro" id="IPR026971">
    <property type="entry name" value="CND1/NCAPD3"/>
</dbReference>
<dbReference type="Gene3D" id="1.25.10.10">
    <property type="entry name" value="Leucine-rich Repeat Variant"/>
    <property type="match status" value="2"/>
</dbReference>
<dbReference type="Proteomes" id="UP000654395">
    <property type="component" value="Unassembled WGS sequence"/>
</dbReference>
<dbReference type="GO" id="GO:0000779">
    <property type="term" value="C:condensed chromosome, centromeric region"/>
    <property type="evidence" value="ECO:0007669"/>
    <property type="project" value="TreeGrafter"/>
</dbReference>
<comment type="subcellular location">
    <subcellularLocation>
        <location evidence="2">Chromosome</location>
    </subcellularLocation>
    <subcellularLocation>
        <location evidence="3">Cytoplasm</location>
    </subcellularLocation>
    <subcellularLocation>
        <location evidence="1">Nucleus</location>
    </subcellularLocation>
</comment>
<evidence type="ECO:0000313" key="20">
    <source>
        <dbReference type="EMBL" id="NXX75581.1"/>
    </source>
</evidence>
<dbReference type="EMBL" id="WBNH01001857">
    <property type="protein sequence ID" value="NXX75581.1"/>
    <property type="molecule type" value="Genomic_DNA"/>
</dbReference>
<sequence>VMAMDCEFHLPLTRGDLLRNSGPGRYVVQEVMSIRELPPALTGNTPPPPPTPPVHGGACVPTRPCLCFPAAFRTAFRARGVLAVLQHFDTLYSLLHQFQAVETAVKEDALELMMCVVSRHSSELPAILGDSGLSHADRAAHLNALKMNCYLLTGLVDAFEMETCKSNLVEVGTGGKNKKNRTKTSGSLWEEERERLLQLLTQLLQLDLRQLWGGLVVEEEFVSLMTGSCYRVLENSSIGLQRYRATREAVTHLLAAALLRYDHMFNATLKITQMLWHFEHVAPVFAQAVSFWATEYGLKSLVGELLREIGQKSPQDPTRDASGIKGYAAFVTELAERIPALVLSNMSVLLRHLDGESYVMRNAVLAAMAEVLVQVLNGDQLDEAARGTRDQFLNMLQDHVCDINSFVRSRVLQLFTRIVQCKALPLTRFQPVVSLAVGRLKDKSVVVVKNAIQLLSAFLSNNPFSSKLSCTDLAEPLKKEVQKLQEMRGRSRSTAAAVITPEEEWEAMLPEVKAATQQLFQSPQEGEEEMLEVEETVESTLEQITGLLRKLNYKSAAHLTQKALCRFQGKEPFTGITEENEEAAILGVLKRLYTGSCPDENSEDPPAINGSLRTDEVVPEEQLQSGLAKQEMLVQYLQDAYNFSMKITEALSLISKLMYENCVSVVQEAIDFFVTVSKFGVPQALLGVRRMLPLIWSKEPAIKEAVLNAYRQLYLSSSRDSERANAQGLVHSLSLIMVDASLGTIQCLEEILSEFMQKDEIKPAVIQLLWEQFTEKTPCSPLERRAAVMLLGMMAQGKPEIIGSNLDVLVTVGLSENVCEDYRLAQEVCNAISKLASSPKPALGKNKPPFRLPQNHMLFGCLSETVSKGFAQPSGHWIPFMEAAVKLIYQLAEGAEEICAHILQACSQQALEKLQEADEQKDDPEASASRVSDGACSLPTFLLMHLVSLVGQVALQEVVYLEVSVSAELRRRRILGEEQSAKKRSDNSMKKQRPRSTGNETTMDEELGLVGASADDTEAELIRRICETELLDGNHLFSAFVPLVLKICNNPGIYSDSALSAAAALALGKICMISSEFCDSHLRLLFTMMEKSALPVVRSNLILAAGDLAIRFPNQVEPWTSHLYARLRDPCQSVRQTAGLVMTHLILKDMVKVKGQVSEMATLLVDPEEAIVGVAQNFFSELSNKASGCSGPTLYSAQGNAIYNLLPDIISHLSDPDSGIKEESFHNVMRHLFSYITKDKQTESLVEKLCQRFRTARTERQYRDLSHCLTLLPLSERGLHKLQDNFDCFADKLQDQAVYSCFQTVLLRFRRAGGKPETKALAEELEQKMSACHNRGRDSAETCQEVQGTPVPEPAKRKPRGTGSHRQPLSTANSDEDFVTPRNLRHYKRSQKRPPTKRPIVTFSSDENSSEDDVLAELNEEETPTKTTPITRSSARRLR</sequence>
<evidence type="ECO:0000259" key="19">
    <source>
        <dbReference type="Pfam" id="PF12922"/>
    </source>
</evidence>
<evidence type="ECO:0000256" key="6">
    <source>
        <dbReference type="ARBA" id="ARBA00022454"/>
    </source>
</evidence>
<feature type="compositionally biased region" description="Basic and acidic residues" evidence="17">
    <location>
        <begin position="979"/>
        <end position="989"/>
    </location>
</feature>
<reference evidence="20" key="1">
    <citation type="submission" date="2020-02" db="EMBL/GenBank/DDBJ databases">
        <title>Bird 10,000 Genomes (B10K) Project - Family phase.</title>
        <authorList>
            <person name="Zhang G."/>
        </authorList>
    </citation>
    <scope>NUCLEOTIDE SEQUENCE</scope>
    <source>
        <strain evidence="20">B10K-DU-030-59</strain>
    </source>
</reference>
<keyword evidence="13" id="KW-0131">Cell cycle</keyword>
<keyword evidence="11" id="KW-0226">DNA condensation</keyword>
<keyword evidence="21" id="KW-1185">Reference proteome</keyword>
<evidence type="ECO:0000256" key="14">
    <source>
        <dbReference type="ARBA" id="ARBA00075131"/>
    </source>
</evidence>
<protein>
    <recommendedName>
        <fullName evidence="5">Condensin complex subunit 1</fullName>
    </recommendedName>
    <alternativeName>
        <fullName evidence="16">Chromosome condensation-related SMC-associated protein 1</fullName>
    </alternativeName>
    <alternativeName>
        <fullName evidence="15">Chromosome-associated protein D2</fullName>
    </alternativeName>
    <alternativeName>
        <fullName evidence="14">Non-SMC condensin I complex subunit D2</fullName>
    </alternativeName>
</protein>
<dbReference type="InterPro" id="IPR032682">
    <property type="entry name" value="Cnd1_C"/>
</dbReference>
<dbReference type="SUPFAM" id="SSF48371">
    <property type="entry name" value="ARM repeat"/>
    <property type="match status" value="1"/>
</dbReference>
<dbReference type="InterPro" id="IPR016024">
    <property type="entry name" value="ARM-type_fold"/>
</dbReference>
<dbReference type="GO" id="GO:0007076">
    <property type="term" value="P:mitotic chromosome condensation"/>
    <property type="evidence" value="ECO:0007669"/>
    <property type="project" value="InterPro"/>
</dbReference>
<keyword evidence="7" id="KW-0963">Cytoplasm</keyword>
<feature type="region of interest" description="Disordered" evidence="17">
    <location>
        <begin position="979"/>
        <end position="1002"/>
    </location>
</feature>